<protein>
    <recommendedName>
        <fullName evidence="10">Ribosomal RNA small subunit methyltransferase E</fullName>
        <ecNumber evidence="10">2.1.1.193</ecNumber>
    </recommendedName>
</protein>
<dbReference type="GO" id="GO:0005737">
    <property type="term" value="C:cytoplasm"/>
    <property type="evidence" value="ECO:0007669"/>
    <property type="project" value="UniProtKB-SubCell"/>
</dbReference>
<dbReference type="InterPro" id="IPR006700">
    <property type="entry name" value="RsmE"/>
</dbReference>
<dbReference type="Gene3D" id="2.40.240.20">
    <property type="entry name" value="Hypothetical PUA domain-like, domain 1"/>
    <property type="match status" value="1"/>
</dbReference>
<keyword evidence="5 10" id="KW-0489">Methyltransferase</keyword>
<evidence type="ECO:0000313" key="14">
    <source>
        <dbReference type="Proteomes" id="UP000198901"/>
    </source>
</evidence>
<dbReference type="AlphaFoldDB" id="A0A1G9RYD2"/>
<dbReference type="InterPro" id="IPR029028">
    <property type="entry name" value="Alpha/beta_knot_MTases"/>
</dbReference>
<dbReference type="STRING" id="563176.SAMN04488090_3074"/>
<comment type="subcellular location">
    <subcellularLocation>
        <location evidence="1 10">Cytoplasm</location>
    </subcellularLocation>
</comment>
<evidence type="ECO:0000256" key="6">
    <source>
        <dbReference type="ARBA" id="ARBA00022679"/>
    </source>
</evidence>
<evidence type="ECO:0000256" key="3">
    <source>
        <dbReference type="ARBA" id="ARBA00022490"/>
    </source>
</evidence>
<dbReference type="InterPro" id="IPR046887">
    <property type="entry name" value="RsmE_PUA-like"/>
</dbReference>
<dbReference type="Pfam" id="PF20260">
    <property type="entry name" value="PUA_4"/>
    <property type="match status" value="1"/>
</dbReference>
<dbReference type="GO" id="GO:0070475">
    <property type="term" value="P:rRNA base methylation"/>
    <property type="evidence" value="ECO:0007669"/>
    <property type="project" value="TreeGrafter"/>
</dbReference>
<accession>A0A1G9RYD2</accession>
<dbReference type="NCBIfam" id="NF008702">
    <property type="entry name" value="PRK11713.6-1"/>
    <property type="match status" value="1"/>
</dbReference>
<comment type="function">
    <text evidence="8 10">Specifically methylates the N3 position of the uracil ring of uridine 1498 (m3U1498) in 16S rRNA. Acts on the fully assembled 30S ribosomal subunit.</text>
</comment>
<keyword evidence="6 10" id="KW-0808">Transferase</keyword>
<keyword evidence="7 10" id="KW-0949">S-adenosyl-L-methionine</keyword>
<dbReference type="NCBIfam" id="TIGR00046">
    <property type="entry name" value="RsmE family RNA methyltransferase"/>
    <property type="match status" value="1"/>
</dbReference>
<sequence length="240" mass="27398">MALFYKPDILEQPFLSEEESRHAVKVLRLGVGDTLDIVDGKGGLFRAVIRVADARRCTIEIRESIPEPDVRRHRIHLAIAPTKDLDRIEWMLEKCVEIGVDQVTFIRTRRTDERYWKGKSIHPERLEKISVSAMKQSLKRRLPVVTDLVPWERFLEEREAGESRFVAHLEEDDRTLLQQKAIPGENYVVLIGPEGDFTPEEIAEAKENGFAPVSLGNSRLRTETAGLVAVHTLELLNQGE</sequence>
<proteinExistence type="inferred from homology"/>
<dbReference type="InterPro" id="IPR029026">
    <property type="entry name" value="tRNA_m1G_MTases_N"/>
</dbReference>
<evidence type="ECO:0000256" key="4">
    <source>
        <dbReference type="ARBA" id="ARBA00022552"/>
    </source>
</evidence>
<dbReference type="GO" id="GO:0070042">
    <property type="term" value="F:rRNA (uridine-N3-)-methyltransferase activity"/>
    <property type="evidence" value="ECO:0007669"/>
    <property type="project" value="TreeGrafter"/>
</dbReference>
<evidence type="ECO:0000256" key="1">
    <source>
        <dbReference type="ARBA" id="ARBA00004496"/>
    </source>
</evidence>
<dbReference type="PANTHER" id="PTHR30027">
    <property type="entry name" value="RIBOSOMAL RNA SMALL SUBUNIT METHYLTRANSFERASE E"/>
    <property type="match status" value="1"/>
</dbReference>
<dbReference type="InterPro" id="IPR046886">
    <property type="entry name" value="RsmE_MTase_dom"/>
</dbReference>
<keyword evidence="14" id="KW-1185">Reference proteome</keyword>
<dbReference type="Proteomes" id="UP000198901">
    <property type="component" value="Unassembled WGS sequence"/>
</dbReference>
<comment type="catalytic activity">
    <reaction evidence="9 10">
        <text>uridine(1498) in 16S rRNA + S-adenosyl-L-methionine = N(3)-methyluridine(1498) in 16S rRNA + S-adenosyl-L-homocysteine + H(+)</text>
        <dbReference type="Rhea" id="RHEA:42920"/>
        <dbReference type="Rhea" id="RHEA-COMP:10283"/>
        <dbReference type="Rhea" id="RHEA-COMP:10284"/>
        <dbReference type="ChEBI" id="CHEBI:15378"/>
        <dbReference type="ChEBI" id="CHEBI:57856"/>
        <dbReference type="ChEBI" id="CHEBI:59789"/>
        <dbReference type="ChEBI" id="CHEBI:65315"/>
        <dbReference type="ChEBI" id="CHEBI:74502"/>
        <dbReference type="EC" id="2.1.1.193"/>
    </reaction>
</comment>
<reference evidence="13 14" key="1">
    <citation type="submission" date="2016-10" db="EMBL/GenBank/DDBJ databases">
        <authorList>
            <person name="de Groot N.N."/>
        </authorList>
    </citation>
    <scope>NUCLEOTIDE SEQUENCE [LARGE SCALE GENOMIC DNA]</scope>
    <source>
        <strain evidence="13 14">DSM 21668</strain>
    </source>
</reference>
<feature type="domain" description="Ribosomal RNA small subunit methyltransferase E methyltransferase" evidence="11">
    <location>
        <begin position="74"/>
        <end position="233"/>
    </location>
</feature>
<dbReference type="InterPro" id="IPR015947">
    <property type="entry name" value="PUA-like_sf"/>
</dbReference>
<dbReference type="Gene3D" id="3.40.1280.10">
    <property type="match status" value="1"/>
</dbReference>
<evidence type="ECO:0000256" key="5">
    <source>
        <dbReference type="ARBA" id="ARBA00022603"/>
    </source>
</evidence>
<evidence type="ECO:0000259" key="11">
    <source>
        <dbReference type="Pfam" id="PF04452"/>
    </source>
</evidence>
<evidence type="ECO:0000256" key="9">
    <source>
        <dbReference type="ARBA" id="ARBA00047944"/>
    </source>
</evidence>
<dbReference type="CDD" id="cd18084">
    <property type="entry name" value="RsmE-like"/>
    <property type="match status" value="1"/>
</dbReference>
<evidence type="ECO:0000256" key="8">
    <source>
        <dbReference type="ARBA" id="ARBA00025699"/>
    </source>
</evidence>
<comment type="similarity">
    <text evidence="2 10">Belongs to the RNA methyltransferase RsmE family.</text>
</comment>
<dbReference type="EMBL" id="FNGS01000005">
    <property type="protein sequence ID" value="SDM27505.1"/>
    <property type="molecule type" value="Genomic_DNA"/>
</dbReference>
<dbReference type="RefSeq" id="WP_093203968.1">
    <property type="nucleotide sequence ID" value="NZ_FNGS01000005.1"/>
</dbReference>
<evidence type="ECO:0000256" key="10">
    <source>
        <dbReference type="PIRNR" id="PIRNR015601"/>
    </source>
</evidence>
<dbReference type="SUPFAM" id="SSF75217">
    <property type="entry name" value="alpha/beta knot"/>
    <property type="match status" value="1"/>
</dbReference>
<dbReference type="PIRSF" id="PIRSF015601">
    <property type="entry name" value="MTase_slr0722"/>
    <property type="match status" value="1"/>
</dbReference>
<keyword evidence="4 10" id="KW-0698">rRNA processing</keyword>
<dbReference type="Pfam" id="PF04452">
    <property type="entry name" value="Methyltrans_RNA"/>
    <property type="match status" value="1"/>
</dbReference>
<keyword evidence="3 10" id="KW-0963">Cytoplasm</keyword>
<dbReference type="PANTHER" id="PTHR30027:SF3">
    <property type="entry name" value="16S RRNA (URACIL(1498)-N(3))-METHYLTRANSFERASE"/>
    <property type="match status" value="1"/>
</dbReference>
<name>A0A1G9RYD2_9BACT</name>
<dbReference type="SUPFAM" id="SSF88697">
    <property type="entry name" value="PUA domain-like"/>
    <property type="match status" value="1"/>
</dbReference>
<dbReference type="OrthoDB" id="9815641at2"/>
<organism evidence="13 14">
    <name type="scientific">Siphonobacter aquaeclarae</name>
    <dbReference type="NCBI Taxonomy" id="563176"/>
    <lineage>
        <taxon>Bacteria</taxon>
        <taxon>Pseudomonadati</taxon>
        <taxon>Bacteroidota</taxon>
        <taxon>Cytophagia</taxon>
        <taxon>Cytophagales</taxon>
        <taxon>Cytophagaceae</taxon>
        <taxon>Siphonobacter</taxon>
    </lineage>
</organism>
<evidence type="ECO:0000313" key="13">
    <source>
        <dbReference type="EMBL" id="SDM27505.1"/>
    </source>
</evidence>
<gene>
    <name evidence="13" type="ORF">SAMN04488090_3074</name>
</gene>
<evidence type="ECO:0000256" key="2">
    <source>
        <dbReference type="ARBA" id="ARBA00005528"/>
    </source>
</evidence>
<feature type="domain" description="Ribosomal RNA small subunit methyltransferase E PUA-like" evidence="12">
    <location>
        <begin position="15"/>
        <end position="61"/>
    </location>
</feature>
<evidence type="ECO:0000256" key="7">
    <source>
        <dbReference type="ARBA" id="ARBA00022691"/>
    </source>
</evidence>
<evidence type="ECO:0000259" key="12">
    <source>
        <dbReference type="Pfam" id="PF20260"/>
    </source>
</evidence>
<dbReference type="EC" id="2.1.1.193" evidence="10"/>